<evidence type="ECO:0000313" key="2">
    <source>
        <dbReference type="Proteomes" id="UP001500427"/>
    </source>
</evidence>
<accession>A0ABP9J4D7</accession>
<organism evidence="1 2">
    <name type="scientific">Terrabacter aeriphilus</name>
    <dbReference type="NCBI Taxonomy" id="515662"/>
    <lineage>
        <taxon>Bacteria</taxon>
        <taxon>Bacillati</taxon>
        <taxon>Actinomycetota</taxon>
        <taxon>Actinomycetes</taxon>
        <taxon>Micrococcales</taxon>
        <taxon>Intrasporangiaceae</taxon>
        <taxon>Terrabacter</taxon>
    </lineage>
</organism>
<dbReference type="EMBL" id="BAABIW010000006">
    <property type="protein sequence ID" value="GAA5020243.1"/>
    <property type="molecule type" value="Genomic_DNA"/>
</dbReference>
<keyword evidence="2" id="KW-1185">Reference proteome</keyword>
<comment type="caution">
    <text evidence="1">The sequence shown here is derived from an EMBL/GenBank/DDBJ whole genome shotgun (WGS) entry which is preliminary data.</text>
</comment>
<sequence>MGDEDAQTAGRQQWLGPEEFQHVYGPQRSWTPAEVRDLLDGVGVPWWVAGGWAVEAFTGVARHHEDIDVSVLRRDTGAIRAHLERDWHLWSAGDSGLLHLPPGRAVPGDSGQIWVRAHALAPWRGEILLNPDVDGRWQFKRDPSLVLPLDDATWERDGVRYLRPELVLAHKAAAPRPKDDADLEAALPLLGAPELALLRRVVDALPHGHPWQARLAEA</sequence>
<proteinExistence type="predicted"/>
<evidence type="ECO:0008006" key="3">
    <source>
        <dbReference type="Google" id="ProtNLM"/>
    </source>
</evidence>
<dbReference type="RefSeq" id="WP_345506216.1">
    <property type="nucleotide sequence ID" value="NZ_BAABIW010000006.1"/>
</dbReference>
<name>A0ABP9J4D7_9MICO</name>
<dbReference type="SUPFAM" id="SSF81301">
    <property type="entry name" value="Nucleotidyltransferase"/>
    <property type="match status" value="1"/>
</dbReference>
<evidence type="ECO:0000313" key="1">
    <source>
        <dbReference type="EMBL" id="GAA5020243.1"/>
    </source>
</evidence>
<protein>
    <recommendedName>
        <fullName evidence="3">Aminoglycoside-2''-adenylyltransferase</fullName>
    </recommendedName>
</protein>
<dbReference type="Gene3D" id="3.30.460.40">
    <property type="match status" value="1"/>
</dbReference>
<dbReference type="InterPro" id="IPR019646">
    <property type="entry name" value="Aminoglyc_AdlTrfase"/>
</dbReference>
<reference evidence="2" key="1">
    <citation type="journal article" date="2019" name="Int. J. Syst. Evol. Microbiol.">
        <title>The Global Catalogue of Microorganisms (GCM) 10K type strain sequencing project: providing services to taxonomists for standard genome sequencing and annotation.</title>
        <authorList>
            <consortium name="The Broad Institute Genomics Platform"/>
            <consortium name="The Broad Institute Genome Sequencing Center for Infectious Disease"/>
            <person name="Wu L."/>
            <person name="Ma J."/>
        </authorList>
    </citation>
    <scope>NUCLEOTIDE SEQUENCE [LARGE SCALE GENOMIC DNA]</scope>
    <source>
        <strain evidence="2">JCM 17687</strain>
    </source>
</reference>
<dbReference type="Pfam" id="PF10706">
    <property type="entry name" value="Aminoglyc_resit"/>
    <property type="match status" value="1"/>
</dbReference>
<dbReference type="InterPro" id="IPR043519">
    <property type="entry name" value="NT_sf"/>
</dbReference>
<gene>
    <name evidence="1" type="ORF">GCM10023258_08770</name>
</gene>
<dbReference type="Proteomes" id="UP001500427">
    <property type="component" value="Unassembled WGS sequence"/>
</dbReference>